<comment type="caution">
    <text evidence="4">The sequence shown here is derived from an EMBL/GenBank/DDBJ whole genome shotgun (WGS) entry which is preliminary data.</text>
</comment>
<name>A0ABU6N6P5_9BACI</name>
<keyword evidence="2 4" id="KW-0012">Acyltransferase</keyword>
<dbReference type="InterPro" id="IPR000182">
    <property type="entry name" value="GNAT_dom"/>
</dbReference>
<reference evidence="4 5" key="1">
    <citation type="submission" date="2023-03" db="EMBL/GenBank/DDBJ databases">
        <title>Bacillus Genome Sequencing.</title>
        <authorList>
            <person name="Dunlap C."/>
        </authorList>
    </citation>
    <scope>NUCLEOTIDE SEQUENCE [LARGE SCALE GENOMIC DNA]</scope>
    <source>
        <strain evidence="4 5">B-14544</strain>
    </source>
</reference>
<accession>A0ABU6N6P5</accession>
<evidence type="ECO:0000256" key="2">
    <source>
        <dbReference type="ARBA" id="ARBA00023315"/>
    </source>
</evidence>
<keyword evidence="1 4" id="KW-0808">Transferase</keyword>
<dbReference type="EMBL" id="JARMQG010000055">
    <property type="protein sequence ID" value="MED3561885.1"/>
    <property type="molecule type" value="Genomic_DNA"/>
</dbReference>
<dbReference type="GO" id="GO:0016746">
    <property type="term" value="F:acyltransferase activity"/>
    <property type="evidence" value="ECO:0007669"/>
    <property type="project" value="UniProtKB-KW"/>
</dbReference>
<dbReference type="PANTHER" id="PTHR43626">
    <property type="entry name" value="ACYL-COA N-ACYLTRANSFERASE"/>
    <property type="match status" value="1"/>
</dbReference>
<dbReference type="RefSeq" id="WP_327966814.1">
    <property type="nucleotide sequence ID" value="NZ_JARMQG010000055.1"/>
</dbReference>
<evidence type="ECO:0000259" key="3">
    <source>
        <dbReference type="PROSITE" id="PS51186"/>
    </source>
</evidence>
<sequence>MRGVYESVGWNKHSNEVIKQVFEASNVHVFAELDGRIVGFGRALSDGVFNAAIYDVVVHKEYQKLGIAKRILDLLLAQLQNVSCIHLISTTGNEEFYRKAGFKKIKTGMARYLNSTLIAEYLE</sequence>
<dbReference type="Pfam" id="PF00583">
    <property type="entry name" value="Acetyltransf_1"/>
    <property type="match status" value="1"/>
</dbReference>
<dbReference type="InterPro" id="IPR045039">
    <property type="entry name" value="NSI-like"/>
</dbReference>
<organism evidence="4 5">
    <name type="scientific">Bacillus xiapuensis</name>
    <dbReference type="NCBI Taxonomy" id="2014075"/>
    <lineage>
        <taxon>Bacteria</taxon>
        <taxon>Bacillati</taxon>
        <taxon>Bacillota</taxon>
        <taxon>Bacilli</taxon>
        <taxon>Bacillales</taxon>
        <taxon>Bacillaceae</taxon>
        <taxon>Bacillus</taxon>
    </lineage>
</organism>
<dbReference type="Gene3D" id="3.40.630.30">
    <property type="match status" value="1"/>
</dbReference>
<dbReference type="SUPFAM" id="SSF55729">
    <property type="entry name" value="Acyl-CoA N-acyltransferases (Nat)"/>
    <property type="match status" value="1"/>
</dbReference>
<dbReference type="InterPro" id="IPR016181">
    <property type="entry name" value="Acyl_CoA_acyltransferase"/>
</dbReference>
<evidence type="ECO:0000313" key="4">
    <source>
        <dbReference type="EMBL" id="MED3561885.1"/>
    </source>
</evidence>
<evidence type="ECO:0000313" key="5">
    <source>
        <dbReference type="Proteomes" id="UP001330749"/>
    </source>
</evidence>
<dbReference type="Proteomes" id="UP001330749">
    <property type="component" value="Unassembled WGS sequence"/>
</dbReference>
<dbReference type="PROSITE" id="PS51186">
    <property type="entry name" value="GNAT"/>
    <property type="match status" value="1"/>
</dbReference>
<feature type="domain" description="N-acetyltransferase" evidence="3">
    <location>
        <begin position="1"/>
        <end position="123"/>
    </location>
</feature>
<dbReference type="PANTHER" id="PTHR43626:SF4">
    <property type="entry name" value="GCN5-RELATED N-ACETYLTRANSFERASE 2, CHLOROPLASTIC"/>
    <property type="match status" value="1"/>
</dbReference>
<protein>
    <submittedName>
        <fullName evidence="4">GNAT family N-acetyltransferase</fullName>
        <ecNumber evidence="4">2.3.1.-</ecNumber>
    </submittedName>
</protein>
<dbReference type="EC" id="2.3.1.-" evidence="4"/>
<dbReference type="CDD" id="cd04301">
    <property type="entry name" value="NAT_SF"/>
    <property type="match status" value="1"/>
</dbReference>
<keyword evidence="5" id="KW-1185">Reference proteome</keyword>
<evidence type="ECO:0000256" key="1">
    <source>
        <dbReference type="ARBA" id="ARBA00022679"/>
    </source>
</evidence>
<gene>
    <name evidence="4" type="ORF">P4447_05065</name>
</gene>
<proteinExistence type="predicted"/>